<dbReference type="Proteomes" id="UP001283361">
    <property type="component" value="Unassembled WGS sequence"/>
</dbReference>
<dbReference type="AlphaFoldDB" id="A0AAE0Y8L5"/>
<proteinExistence type="predicted"/>
<accession>A0AAE0Y8L5</accession>
<comment type="caution">
    <text evidence="2">The sequence shown here is derived from an EMBL/GenBank/DDBJ whole genome shotgun (WGS) entry which is preliminary data.</text>
</comment>
<evidence type="ECO:0000313" key="2">
    <source>
        <dbReference type="EMBL" id="KAK3736966.1"/>
    </source>
</evidence>
<evidence type="ECO:0000313" key="3">
    <source>
        <dbReference type="Proteomes" id="UP001283361"/>
    </source>
</evidence>
<keyword evidence="3" id="KW-1185">Reference proteome</keyword>
<protein>
    <submittedName>
        <fullName evidence="2">Uncharacterized protein</fullName>
    </submittedName>
</protein>
<evidence type="ECO:0000256" key="1">
    <source>
        <dbReference type="SAM" id="MobiDB-lite"/>
    </source>
</evidence>
<feature type="region of interest" description="Disordered" evidence="1">
    <location>
        <begin position="1"/>
        <end position="38"/>
    </location>
</feature>
<gene>
    <name evidence="2" type="ORF">RRG08_012245</name>
</gene>
<name>A0AAE0Y8L5_9GAST</name>
<feature type="compositionally biased region" description="Polar residues" evidence="1">
    <location>
        <begin position="1"/>
        <end position="17"/>
    </location>
</feature>
<sequence length="109" mass="12282">MWQTRPNTSPAIPSQSHKQTESHQLENSAAKNRAVESHPNLLTMENDLHTRNKPQGYMLCEATHINAGARDINQLSQTTLDTEGRLDLNLSQFRGASDRENVARTLNFL</sequence>
<organism evidence="2 3">
    <name type="scientific">Elysia crispata</name>
    <name type="common">lettuce slug</name>
    <dbReference type="NCBI Taxonomy" id="231223"/>
    <lineage>
        <taxon>Eukaryota</taxon>
        <taxon>Metazoa</taxon>
        <taxon>Spiralia</taxon>
        <taxon>Lophotrochozoa</taxon>
        <taxon>Mollusca</taxon>
        <taxon>Gastropoda</taxon>
        <taxon>Heterobranchia</taxon>
        <taxon>Euthyneura</taxon>
        <taxon>Panpulmonata</taxon>
        <taxon>Sacoglossa</taxon>
        <taxon>Placobranchoidea</taxon>
        <taxon>Plakobranchidae</taxon>
        <taxon>Elysia</taxon>
    </lineage>
</organism>
<reference evidence="2" key="1">
    <citation type="journal article" date="2023" name="G3 (Bethesda)">
        <title>A reference genome for the long-term kleptoplast-retaining sea slug Elysia crispata morphotype clarki.</title>
        <authorList>
            <person name="Eastman K.E."/>
            <person name="Pendleton A.L."/>
            <person name="Shaikh M.A."/>
            <person name="Suttiyut T."/>
            <person name="Ogas R."/>
            <person name="Tomko P."/>
            <person name="Gavelis G."/>
            <person name="Widhalm J.R."/>
            <person name="Wisecaver J.H."/>
        </authorList>
    </citation>
    <scope>NUCLEOTIDE SEQUENCE</scope>
    <source>
        <strain evidence="2">ECLA1</strain>
    </source>
</reference>
<dbReference type="EMBL" id="JAWDGP010006675">
    <property type="protein sequence ID" value="KAK3736966.1"/>
    <property type="molecule type" value="Genomic_DNA"/>
</dbReference>